<organism evidence="2 3">
    <name type="scientific">Neolentinus lepideus HHB14362 ss-1</name>
    <dbReference type="NCBI Taxonomy" id="1314782"/>
    <lineage>
        <taxon>Eukaryota</taxon>
        <taxon>Fungi</taxon>
        <taxon>Dikarya</taxon>
        <taxon>Basidiomycota</taxon>
        <taxon>Agaricomycotina</taxon>
        <taxon>Agaricomycetes</taxon>
        <taxon>Gloeophyllales</taxon>
        <taxon>Gloeophyllaceae</taxon>
        <taxon>Neolentinus</taxon>
    </lineage>
</organism>
<dbReference type="EMBL" id="KV425640">
    <property type="protein sequence ID" value="KZT19463.1"/>
    <property type="molecule type" value="Genomic_DNA"/>
</dbReference>
<reference evidence="2 3" key="1">
    <citation type="journal article" date="2016" name="Mol. Biol. Evol.">
        <title>Comparative Genomics of Early-Diverging Mushroom-Forming Fungi Provides Insights into the Origins of Lignocellulose Decay Capabilities.</title>
        <authorList>
            <person name="Nagy L.G."/>
            <person name="Riley R."/>
            <person name="Tritt A."/>
            <person name="Adam C."/>
            <person name="Daum C."/>
            <person name="Floudas D."/>
            <person name="Sun H."/>
            <person name="Yadav J.S."/>
            <person name="Pangilinan J."/>
            <person name="Larsson K.H."/>
            <person name="Matsuura K."/>
            <person name="Barry K."/>
            <person name="Labutti K."/>
            <person name="Kuo R."/>
            <person name="Ohm R.A."/>
            <person name="Bhattacharya S.S."/>
            <person name="Shirouzu T."/>
            <person name="Yoshinaga Y."/>
            <person name="Martin F.M."/>
            <person name="Grigoriev I.V."/>
            <person name="Hibbett D.S."/>
        </authorList>
    </citation>
    <scope>NUCLEOTIDE SEQUENCE [LARGE SCALE GENOMIC DNA]</scope>
    <source>
        <strain evidence="2 3">HHB14362 ss-1</strain>
    </source>
</reference>
<feature type="transmembrane region" description="Helical" evidence="1">
    <location>
        <begin position="6"/>
        <end position="24"/>
    </location>
</feature>
<dbReference type="STRING" id="1314782.A0A165NCH4"/>
<dbReference type="OrthoDB" id="3270417at2759"/>
<evidence type="ECO:0000256" key="1">
    <source>
        <dbReference type="SAM" id="Phobius"/>
    </source>
</evidence>
<keyword evidence="1" id="KW-0472">Membrane</keyword>
<dbReference type="AlphaFoldDB" id="A0A165NCH4"/>
<keyword evidence="1" id="KW-1133">Transmembrane helix</keyword>
<feature type="transmembrane region" description="Helical" evidence="1">
    <location>
        <begin position="157"/>
        <end position="184"/>
    </location>
</feature>
<dbReference type="PANTHER" id="PTHR40465">
    <property type="entry name" value="CHROMOSOME 1, WHOLE GENOME SHOTGUN SEQUENCE"/>
    <property type="match status" value="1"/>
</dbReference>
<gene>
    <name evidence="2" type="ORF">NEOLEDRAFT_966702</name>
</gene>
<keyword evidence="1" id="KW-0812">Transmembrane</keyword>
<feature type="transmembrane region" description="Helical" evidence="1">
    <location>
        <begin position="86"/>
        <end position="106"/>
    </location>
</feature>
<sequence>MGLATDFAGSMLVCIMLTAVLYGVNTTQAFLYYQRYPRDSLSLKTLVALLWTLDTVHVAFCLDYIYKYAIDHYGDETFMVQIDWTAGVTVIFQLLIAALVHGHYVWRVWIITGRHKLVTTLVALLGTIRCIFGLISAALSHTSYTYTRWSTFHHETFSLTACIVTLASAVLVDCLILLCLVYFLRRSRLALDPYEGWVRVVTVYVANSGAFTRSSYLIIYPTSFLNVIAVYFLLRL</sequence>
<dbReference type="PANTHER" id="PTHR40465:SF1">
    <property type="entry name" value="DUF6534 DOMAIN-CONTAINING PROTEIN"/>
    <property type="match status" value="1"/>
</dbReference>
<name>A0A165NCH4_9AGAM</name>
<evidence type="ECO:0000313" key="3">
    <source>
        <dbReference type="Proteomes" id="UP000076761"/>
    </source>
</evidence>
<evidence type="ECO:0000313" key="2">
    <source>
        <dbReference type="EMBL" id="KZT19463.1"/>
    </source>
</evidence>
<feature type="transmembrane region" description="Helical" evidence="1">
    <location>
        <begin position="118"/>
        <end position="137"/>
    </location>
</feature>
<dbReference type="InParanoid" id="A0A165NCH4"/>
<protein>
    <submittedName>
        <fullName evidence="2">Uncharacterized protein</fullName>
    </submittedName>
</protein>
<accession>A0A165NCH4</accession>
<feature type="transmembrane region" description="Helical" evidence="1">
    <location>
        <begin position="218"/>
        <end position="234"/>
    </location>
</feature>
<keyword evidence="3" id="KW-1185">Reference proteome</keyword>
<feature type="transmembrane region" description="Helical" evidence="1">
    <location>
        <begin position="45"/>
        <end position="66"/>
    </location>
</feature>
<dbReference type="Proteomes" id="UP000076761">
    <property type="component" value="Unassembled WGS sequence"/>
</dbReference>
<proteinExistence type="predicted"/>